<comment type="caution">
    <text evidence="1">The sequence shown here is derived from an EMBL/GenBank/DDBJ whole genome shotgun (WGS) entry which is preliminary data.</text>
</comment>
<proteinExistence type="predicted"/>
<protein>
    <submittedName>
        <fullName evidence="1">Nuclear import receptor</fullName>
    </submittedName>
</protein>
<sequence>MSYNLQDQVLSALAALYNPQPNQAQLIEATNFLEQFQKKVEAWSIADQLLRDPNQNTSVKFFMAQTLRQKIKHQLNDLDTGARFSLRDSLLSEIVCFKEGPKPILTQLCLGLASLVIQLVEWQNAVPQLIQEWSQDGAMCFVLLQLLTVLPQEVNSVVGFCSLTDEQFRSQATVVLTNNGGQLLPLLVQYMQGAGNNSQLQDKVFSCLISWLRSGDISIMDLKDSPLVEAAFDAITQQPALFDMATEIICSMIYETREVQSCMPVIKVLLPRLVKLYEYLRKGEHDDDTFQGLCRIFAEAGEAYLDLIIEHPQHFQPILDAIIECVRLCPIRTIPVTFSFWYSFSYSLRAPEEAAMFIPFFQSTVRAIIGRLAYPMDDDDFTLEDEDSFRDFRHEIGDILKDCAFVLGGNNALEIVLEGLQQWLQQQETGAAPPWQKLEATLFSARALGSKVRPEDKTALRGIFELFPRLPVHDKVRYAATLVLCCYAEWTHYYPELLPFQLTYVAEGLNHPEVAPASAMALGHFGKHCGEFLVPHLPELNQIYATYLDRLRPRDLLDITTCIACVLPWVPRQVYLPTLQQYMDPILFRIQTLLPQIASGNSVIDDLSFNIDRLHSLFENGTVNVPDIPILPLVEKIWPLFDSILQHLVSHHDISEAVSRLFRCIIRLHAPKSLAYQPTLSAAFLRAFEQSGLNCYMWVLSKFIEAYYPHEPQQAADILLRLCQSFFEWASRSPVLDEISQVVEEFSYTLMGILKIAKADFFTLQTLPTIIQFYRVALDMKEVHAVEATLFFIRNLLSSLLIETERPGKSPADFPVVGLIHQSGGEYISRLVANSLTSYPSDLVEDGGSAITLICELCPQSSIQWVSQAFLGLPNHPFSSPNDPSVPSLPLQSFLEQLNSYIDQNTWRPFNKTMIHFILRYRRQQAAEADKN</sequence>
<keyword evidence="2" id="KW-1185">Reference proteome</keyword>
<accession>A0ACC2SAH1</accession>
<organism evidence="1 2">
    <name type="scientific">Entomophthora muscae</name>
    <dbReference type="NCBI Taxonomy" id="34485"/>
    <lineage>
        <taxon>Eukaryota</taxon>
        <taxon>Fungi</taxon>
        <taxon>Fungi incertae sedis</taxon>
        <taxon>Zoopagomycota</taxon>
        <taxon>Entomophthoromycotina</taxon>
        <taxon>Entomophthoromycetes</taxon>
        <taxon>Entomophthorales</taxon>
        <taxon>Entomophthoraceae</taxon>
        <taxon>Entomophthora</taxon>
    </lineage>
</organism>
<gene>
    <name evidence="1" type="primary">MTR10_2</name>
    <name evidence="1" type="ORF">DSO57_1003532</name>
</gene>
<dbReference type="Proteomes" id="UP001165960">
    <property type="component" value="Unassembled WGS sequence"/>
</dbReference>
<evidence type="ECO:0000313" key="1">
    <source>
        <dbReference type="EMBL" id="KAJ9059330.1"/>
    </source>
</evidence>
<evidence type="ECO:0000313" key="2">
    <source>
        <dbReference type="Proteomes" id="UP001165960"/>
    </source>
</evidence>
<dbReference type="EMBL" id="QTSX02005688">
    <property type="protein sequence ID" value="KAJ9059330.1"/>
    <property type="molecule type" value="Genomic_DNA"/>
</dbReference>
<name>A0ACC2SAH1_9FUNG</name>
<keyword evidence="1" id="KW-0675">Receptor</keyword>
<reference evidence="1" key="1">
    <citation type="submission" date="2022-04" db="EMBL/GenBank/DDBJ databases">
        <title>Genome of the entomopathogenic fungus Entomophthora muscae.</title>
        <authorList>
            <person name="Elya C."/>
            <person name="Lovett B.R."/>
            <person name="Lee E."/>
            <person name="Macias A.M."/>
            <person name="Hajek A.E."/>
            <person name="De Bivort B.L."/>
            <person name="Kasson M.T."/>
            <person name="De Fine Licht H.H."/>
            <person name="Stajich J.E."/>
        </authorList>
    </citation>
    <scope>NUCLEOTIDE SEQUENCE</scope>
    <source>
        <strain evidence="1">Berkeley</strain>
    </source>
</reference>